<feature type="region of interest" description="Disordered" evidence="3">
    <location>
        <begin position="167"/>
        <end position="196"/>
    </location>
</feature>
<reference evidence="6" key="1">
    <citation type="submission" date="2021-01" db="EMBL/GenBank/DDBJ databases">
        <authorList>
            <person name="Corre E."/>
            <person name="Pelletier E."/>
            <person name="Niang G."/>
            <person name="Scheremetjew M."/>
            <person name="Finn R."/>
            <person name="Kale V."/>
            <person name="Holt S."/>
            <person name="Cochrane G."/>
            <person name="Meng A."/>
            <person name="Brown T."/>
            <person name="Cohen L."/>
        </authorList>
    </citation>
    <scope>NUCLEOTIDE SEQUENCE</scope>
    <source>
        <strain evidence="6">CCMP2058</strain>
    </source>
</reference>
<keyword evidence="4" id="KW-0732">Signal</keyword>
<gene>
    <name evidence="6" type="ORF">LAMO00422_LOCUS12268</name>
</gene>
<dbReference type="CDD" id="cd06464">
    <property type="entry name" value="ACD_sHsps-like"/>
    <property type="match status" value="1"/>
</dbReference>
<feature type="domain" description="SHSP" evidence="5">
    <location>
        <begin position="48"/>
        <end position="154"/>
    </location>
</feature>
<dbReference type="PANTHER" id="PTHR34127">
    <property type="entry name" value="OS04G0405600 PROTEIN"/>
    <property type="match status" value="1"/>
</dbReference>
<dbReference type="InterPro" id="IPR010765">
    <property type="entry name" value="DUF1350"/>
</dbReference>
<dbReference type="InterPro" id="IPR002068">
    <property type="entry name" value="A-crystallin/Hsp20_dom"/>
</dbReference>
<dbReference type="PANTHER" id="PTHR34127:SF1">
    <property type="entry name" value="OS04G0405600 PROTEIN"/>
    <property type="match status" value="1"/>
</dbReference>
<name>A0A7S0H1D6_9EUKA</name>
<evidence type="ECO:0000313" key="6">
    <source>
        <dbReference type="EMBL" id="CAD8453328.1"/>
    </source>
</evidence>
<feature type="chain" id="PRO_5031553927" description="SHSP domain-containing protein" evidence="4">
    <location>
        <begin position="20"/>
        <end position="587"/>
    </location>
</feature>
<dbReference type="SUPFAM" id="SSF53474">
    <property type="entry name" value="alpha/beta-Hydrolases"/>
    <property type="match status" value="1"/>
</dbReference>
<comment type="similarity">
    <text evidence="1 2">Belongs to the small heat shock protein (HSP20) family.</text>
</comment>
<sequence>MESFFSLALLTGCLSPSAARPPIRNPLIRTPAAIRFPTVHRAFRTPVRVRSFKPQDLDVEEKENGYNYRLKTNGVNANLKVSLQGRIVTVEGSRMMKVEDGYYSTEFKRTIALPPDVDFGTIAAKDLGDGTVQISACKLAPEESSEAKRAIPISGLQLETEVRPTRISPLGESVPPLSVQPKPSPDLSQRSRSNETSMGILRDIASSDRAATAPRVGNQIGESPAASISTLAPSSQWEKLEDSWVLRPPEGTPWKAVAHFTGGAFAGAVPQVTYNLFLRALAERGVFIIATPFSTRFDYNRCADEAFGAYGRVRANLSSEADPISKKKLSSLPVFGIGHSLGSVVQILGSCFYPHLKRSGNVLISFNNKPAAEAVAPMAGEVARGAGLGSAAPVIQMMLAQYGSAAANPDAMGGAFEVLDNFLADPSQISKYLPMLEMLGVSVDQAQQMLPALLQLGEIRTELAAGVNEFSPSPMAIAGEVDSRYAVTNNLLIQFDKDVIDETARLETMLKPEGTQRVILEGNHMRPMVQRLPARVQQFAQVARDQLTGMEGGMAVEPATAAVDLGPTPEEDAGALADAVVDWMGKI</sequence>
<evidence type="ECO:0000256" key="2">
    <source>
        <dbReference type="RuleBase" id="RU003616"/>
    </source>
</evidence>
<evidence type="ECO:0000256" key="3">
    <source>
        <dbReference type="SAM" id="MobiDB-lite"/>
    </source>
</evidence>
<organism evidence="6">
    <name type="scientific">Amorphochlora amoebiformis</name>
    <dbReference type="NCBI Taxonomy" id="1561963"/>
    <lineage>
        <taxon>Eukaryota</taxon>
        <taxon>Sar</taxon>
        <taxon>Rhizaria</taxon>
        <taxon>Cercozoa</taxon>
        <taxon>Chlorarachniophyceae</taxon>
        <taxon>Amorphochlora</taxon>
    </lineage>
</organism>
<dbReference type="Pfam" id="PF00011">
    <property type="entry name" value="HSP20"/>
    <property type="match status" value="1"/>
</dbReference>
<proteinExistence type="inferred from homology"/>
<dbReference type="Gene3D" id="2.60.40.790">
    <property type="match status" value="1"/>
</dbReference>
<evidence type="ECO:0000256" key="4">
    <source>
        <dbReference type="SAM" id="SignalP"/>
    </source>
</evidence>
<protein>
    <recommendedName>
        <fullName evidence="5">SHSP domain-containing protein</fullName>
    </recommendedName>
</protein>
<evidence type="ECO:0000259" key="5">
    <source>
        <dbReference type="PROSITE" id="PS01031"/>
    </source>
</evidence>
<dbReference type="EMBL" id="HBEM01017983">
    <property type="protein sequence ID" value="CAD8453328.1"/>
    <property type="molecule type" value="Transcribed_RNA"/>
</dbReference>
<feature type="signal peptide" evidence="4">
    <location>
        <begin position="1"/>
        <end position="19"/>
    </location>
</feature>
<feature type="compositionally biased region" description="Polar residues" evidence="3">
    <location>
        <begin position="186"/>
        <end position="196"/>
    </location>
</feature>
<dbReference type="InterPro" id="IPR029058">
    <property type="entry name" value="AB_hydrolase_fold"/>
</dbReference>
<feature type="region of interest" description="Disordered" evidence="3">
    <location>
        <begin position="209"/>
        <end position="234"/>
    </location>
</feature>
<dbReference type="PROSITE" id="PS01031">
    <property type="entry name" value="SHSP"/>
    <property type="match status" value="1"/>
</dbReference>
<evidence type="ECO:0000256" key="1">
    <source>
        <dbReference type="PROSITE-ProRule" id="PRU00285"/>
    </source>
</evidence>
<dbReference type="SUPFAM" id="SSF49764">
    <property type="entry name" value="HSP20-like chaperones"/>
    <property type="match status" value="1"/>
</dbReference>
<dbReference type="AlphaFoldDB" id="A0A7S0H1D6"/>
<dbReference type="Pfam" id="PF07082">
    <property type="entry name" value="DUF1350"/>
    <property type="match status" value="2"/>
</dbReference>
<dbReference type="InterPro" id="IPR008978">
    <property type="entry name" value="HSP20-like_chaperone"/>
</dbReference>
<accession>A0A7S0H1D6</accession>